<evidence type="ECO:0000256" key="7">
    <source>
        <dbReference type="ARBA" id="ARBA00022840"/>
    </source>
</evidence>
<evidence type="ECO:0000256" key="5">
    <source>
        <dbReference type="ARBA" id="ARBA00022598"/>
    </source>
</evidence>
<feature type="region of interest" description="Disordered" evidence="15">
    <location>
        <begin position="1"/>
        <end position="86"/>
    </location>
</feature>
<dbReference type="FunFam" id="3.90.740.10:FF:000008">
    <property type="entry name" value="Valine--tRNA ligase, mitochondrial"/>
    <property type="match status" value="1"/>
</dbReference>
<dbReference type="NCBIfam" id="NF004349">
    <property type="entry name" value="PRK05729.1"/>
    <property type="match status" value="1"/>
</dbReference>
<comment type="catalytic activity">
    <reaction evidence="12">
        <text>tRNA(Val) + L-valine + ATP = L-valyl-tRNA(Val) + AMP + diphosphate</text>
        <dbReference type="Rhea" id="RHEA:10704"/>
        <dbReference type="Rhea" id="RHEA-COMP:9672"/>
        <dbReference type="Rhea" id="RHEA-COMP:9708"/>
        <dbReference type="ChEBI" id="CHEBI:30616"/>
        <dbReference type="ChEBI" id="CHEBI:33019"/>
        <dbReference type="ChEBI" id="CHEBI:57762"/>
        <dbReference type="ChEBI" id="CHEBI:78442"/>
        <dbReference type="ChEBI" id="CHEBI:78537"/>
        <dbReference type="ChEBI" id="CHEBI:456215"/>
        <dbReference type="EC" id="6.1.1.9"/>
    </reaction>
</comment>
<evidence type="ECO:0000256" key="3">
    <source>
        <dbReference type="ARBA" id="ARBA00013169"/>
    </source>
</evidence>
<dbReference type="InterPro" id="IPR009008">
    <property type="entry name" value="Val/Leu/Ile-tRNA-synth_edit"/>
</dbReference>
<feature type="domain" description="Methionyl/Valyl/Leucyl/Isoleucyl-tRNA synthetase anticodon-binding" evidence="17">
    <location>
        <begin position="768"/>
        <end position="914"/>
    </location>
</feature>
<dbReference type="InParanoid" id="A0A286U655"/>
<dbReference type="PANTHER" id="PTHR11946">
    <property type="entry name" value="VALYL-TRNA SYNTHETASES"/>
    <property type="match status" value="1"/>
</dbReference>
<dbReference type="InterPro" id="IPR002300">
    <property type="entry name" value="aa-tRNA-synth_Ia"/>
</dbReference>
<feature type="compositionally biased region" description="Polar residues" evidence="15">
    <location>
        <begin position="1"/>
        <end position="10"/>
    </location>
</feature>
<dbReference type="InterPro" id="IPR009080">
    <property type="entry name" value="tRNAsynth_Ia_anticodon-bd"/>
</dbReference>
<evidence type="ECO:0000256" key="11">
    <source>
        <dbReference type="ARBA" id="ARBA00029936"/>
    </source>
</evidence>
<evidence type="ECO:0000256" key="6">
    <source>
        <dbReference type="ARBA" id="ARBA00022741"/>
    </source>
</evidence>
<dbReference type="InterPro" id="IPR002303">
    <property type="entry name" value="Valyl-tRNA_ligase"/>
</dbReference>
<dbReference type="PRINTS" id="PR00986">
    <property type="entry name" value="TRNASYNTHVAL"/>
</dbReference>
<dbReference type="GO" id="GO:0002161">
    <property type="term" value="F:aminoacyl-tRNA deacylase activity"/>
    <property type="evidence" value="ECO:0007669"/>
    <property type="project" value="InterPro"/>
</dbReference>
<dbReference type="Gene3D" id="1.10.730.10">
    <property type="entry name" value="Isoleucyl-tRNA Synthetase, Domain 1"/>
    <property type="match status" value="1"/>
</dbReference>
<keyword evidence="8 13" id="KW-0648">Protein biosynthesis</keyword>
<evidence type="ECO:0000256" key="4">
    <source>
        <dbReference type="ARBA" id="ARBA00022490"/>
    </source>
</evidence>
<evidence type="ECO:0000256" key="8">
    <source>
        <dbReference type="ARBA" id="ARBA00022917"/>
    </source>
</evidence>
<evidence type="ECO:0000256" key="13">
    <source>
        <dbReference type="RuleBase" id="RU363035"/>
    </source>
</evidence>
<dbReference type="PROSITE" id="PS00178">
    <property type="entry name" value="AA_TRNA_LIGASE_I"/>
    <property type="match status" value="1"/>
</dbReference>
<dbReference type="InterPro" id="IPR037118">
    <property type="entry name" value="Val-tRNA_synth_C_sf"/>
</dbReference>
<dbReference type="SUPFAM" id="SSF52374">
    <property type="entry name" value="Nucleotidylyl transferase"/>
    <property type="match status" value="1"/>
</dbReference>
<evidence type="ECO:0000256" key="12">
    <source>
        <dbReference type="ARBA" id="ARBA00047552"/>
    </source>
</evidence>
<dbReference type="FunFam" id="1.10.730.10:FF:000009">
    <property type="entry name" value="Valine--tRNA ligase, mitochondrial"/>
    <property type="match status" value="1"/>
</dbReference>
<keyword evidence="7 13" id="KW-0067">ATP-binding</keyword>
<keyword evidence="9 14" id="KW-0175">Coiled coil</keyword>
<keyword evidence="10 13" id="KW-0030">Aminoacyl-tRNA synthetase</keyword>
<comment type="caution">
    <text evidence="18">The sequence shown here is derived from an EMBL/GenBank/DDBJ whole genome shotgun (WGS) entry which is preliminary data.</text>
</comment>
<keyword evidence="19" id="KW-1185">Reference proteome</keyword>
<name>A0A286U655_9AGAM</name>
<keyword evidence="4" id="KW-0963">Cytoplasm</keyword>
<dbReference type="SUPFAM" id="SSF50677">
    <property type="entry name" value="ValRS/IleRS/LeuRS editing domain"/>
    <property type="match status" value="1"/>
</dbReference>
<dbReference type="EC" id="6.1.1.9" evidence="3"/>
<feature type="compositionally biased region" description="Basic and acidic residues" evidence="15">
    <location>
        <begin position="15"/>
        <end position="38"/>
    </location>
</feature>
<dbReference type="Proteomes" id="UP000217199">
    <property type="component" value="Unassembled WGS sequence"/>
</dbReference>
<evidence type="ECO:0000256" key="10">
    <source>
        <dbReference type="ARBA" id="ARBA00023146"/>
    </source>
</evidence>
<comment type="subcellular location">
    <subcellularLocation>
        <location evidence="1">Cytoplasm</location>
    </subcellularLocation>
</comment>
<evidence type="ECO:0000256" key="1">
    <source>
        <dbReference type="ARBA" id="ARBA00004496"/>
    </source>
</evidence>
<dbReference type="OrthoDB" id="629407at2759"/>
<dbReference type="Pfam" id="PF00133">
    <property type="entry name" value="tRNA-synt_1"/>
    <property type="match status" value="1"/>
</dbReference>
<evidence type="ECO:0000256" key="15">
    <source>
        <dbReference type="SAM" id="MobiDB-lite"/>
    </source>
</evidence>
<dbReference type="InterPro" id="IPR013155">
    <property type="entry name" value="M/V/L/I-tRNA-synth_anticd-bd"/>
</dbReference>
<accession>A0A286U655</accession>
<dbReference type="GO" id="GO:0005524">
    <property type="term" value="F:ATP binding"/>
    <property type="evidence" value="ECO:0007669"/>
    <property type="project" value="UniProtKB-KW"/>
</dbReference>
<protein>
    <recommendedName>
        <fullName evidence="3">valine--tRNA ligase</fullName>
        <ecNumber evidence="3">6.1.1.9</ecNumber>
    </recommendedName>
    <alternativeName>
        <fullName evidence="11">Valyl-tRNA synthetase</fullName>
    </alternativeName>
</protein>
<dbReference type="FunCoup" id="A0A286U655">
    <property type="interactions" value="692"/>
</dbReference>
<dbReference type="SUPFAM" id="SSF47323">
    <property type="entry name" value="Anticodon-binding domain of a subclass of class I aminoacyl-tRNA synthetases"/>
    <property type="match status" value="1"/>
</dbReference>
<dbReference type="InterPro" id="IPR001412">
    <property type="entry name" value="aa-tRNA-synth_I_CS"/>
</dbReference>
<feature type="compositionally biased region" description="Basic and acidic residues" evidence="15">
    <location>
        <begin position="52"/>
        <end position="68"/>
    </location>
</feature>
<evidence type="ECO:0000256" key="14">
    <source>
        <dbReference type="SAM" id="Coils"/>
    </source>
</evidence>
<feature type="coiled-coil region" evidence="14">
    <location>
        <begin position="985"/>
        <end position="1040"/>
    </location>
</feature>
<feature type="domain" description="Aminoacyl-tRNA synthetase class Ia" evidence="16">
    <location>
        <begin position="98"/>
        <end position="722"/>
    </location>
</feature>
<dbReference type="HAMAP" id="MF_02004">
    <property type="entry name" value="Val_tRNA_synth_type1"/>
    <property type="match status" value="1"/>
</dbReference>
<dbReference type="Gene3D" id="1.10.287.380">
    <property type="entry name" value="Valyl-tRNA synthetase, C-terminal domain"/>
    <property type="match status" value="1"/>
</dbReference>
<dbReference type="NCBIfam" id="TIGR00422">
    <property type="entry name" value="valS"/>
    <property type="match status" value="1"/>
</dbReference>
<dbReference type="InterPro" id="IPR014729">
    <property type="entry name" value="Rossmann-like_a/b/a_fold"/>
</dbReference>
<dbReference type="PANTHER" id="PTHR11946:SF109">
    <property type="entry name" value="VALINE--TRNA LIGASE"/>
    <property type="match status" value="1"/>
</dbReference>
<dbReference type="FunFam" id="3.40.50.620:FF:000020">
    <property type="entry name" value="Valine--tRNA ligase, mitochondrial"/>
    <property type="match status" value="1"/>
</dbReference>
<dbReference type="STRING" id="2282107.A0A286U655"/>
<dbReference type="CDD" id="cd00817">
    <property type="entry name" value="ValRS_core"/>
    <property type="match status" value="1"/>
</dbReference>
<feature type="compositionally biased region" description="Low complexity" evidence="15">
    <location>
        <begin position="39"/>
        <end position="49"/>
    </location>
</feature>
<dbReference type="GO" id="GO:0004832">
    <property type="term" value="F:valine-tRNA ligase activity"/>
    <property type="evidence" value="ECO:0007669"/>
    <property type="project" value="UniProtKB-EC"/>
</dbReference>
<evidence type="ECO:0000259" key="16">
    <source>
        <dbReference type="Pfam" id="PF00133"/>
    </source>
</evidence>
<gene>
    <name evidence="18" type="ORF">PNOK_0958500</name>
</gene>
<evidence type="ECO:0000259" key="17">
    <source>
        <dbReference type="Pfam" id="PF08264"/>
    </source>
</evidence>
<dbReference type="GO" id="GO:0005829">
    <property type="term" value="C:cytosol"/>
    <property type="evidence" value="ECO:0007669"/>
    <property type="project" value="TreeGrafter"/>
</dbReference>
<dbReference type="FunFam" id="3.40.50.620:FF:000078">
    <property type="entry name" value="Valine--tRNA ligase, mitochondrial"/>
    <property type="match status" value="1"/>
</dbReference>
<dbReference type="InterPro" id="IPR033705">
    <property type="entry name" value="Anticodon_Ia_Val"/>
</dbReference>
<keyword evidence="6 13" id="KW-0547">Nucleotide-binding</keyword>
<evidence type="ECO:0000313" key="19">
    <source>
        <dbReference type="Proteomes" id="UP000217199"/>
    </source>
</evidence>
<evidence type="ECO:0000313" key="18">
    <source>
        <dbReference type="EMBL" id="PAV15032.1"/>
    </source>
</evidence>
<dbReference type="AlphaFoldDB" id="A0A286U655"/>
<keyword evidence="5 13" id="KW-0436">Ligase</keyword>
<evidence type="ECO:0000256" key="9">
    <source>
        <dbReference type="ARBA" id="ARBA00023054"/>
    </source>
</evidence>
<proteinExistence type="inferred from homology"/>
<dbReference type="Gene3D" id="3.90.740.10">
    <property type="entry name" value="Valyl/Leucyl/Isoleucyl-tRNA synthetase, editing domain"/>
    <property type="match status" value="1"/>
</dbReference>
<dbReference type="Gene3D" id="3.40.50.620">
    <property type="entry name" value="HUPs"/>
    <property type="match status" value="2"/>
</dbReference>
<dbReference type="CDD" id="cd07962">
    <property type="entry name" value="Anticodon_Ia_Val"/>
    <property type="match status" value="1"/>
</dbReference>
<dbReference type="FunFam" id="3.90.740.10:FF:000010">
    <property type="entry name" value="Valine--tRNA ligase"/>
    <property type="match status" value="1"/>
</dbReference>
<organism evidence="18 19">
    <name type="scientific">Pyrrhoderma noxium</name>
    <dbReference type="NCBI Taxonomy" id="2282107"/>
    <lineage>
        <taxon>Eukaryota</taxon>
        <taxon>Fungi</taxon>
        <taxon>Dikarya</taxon>
        <taxon>Basidiomycota</taxon>
        <taxon>Agaricomycotina</taxon>
        <taxon>Agaricomycetes</taxon>
        <taxon>Hymenochaetales</taxon>
        <taxon>Hymenochaetaceae</taxon>
        <taxon>Pyrrhoderma</taxon>
    </lineage>
</organism>
<dbReference type="EMBL" id="NBII01000011">
    <property type="protein sequence ID" value="PAV15032.1"/>
    <property type="molecule type" value="Genomic_DNA"/>
</dbReference>
<evidence type="ECO:0000256" key="2">
    <source>
        <dbReference type="ARBA" id="ARBA00005594"/>
    </source>
</evidence>
<sequence>MAESAQNQPQALAENVRDPNSKSAAKKEAKRLAKEAKNAAKSAQVAATAGVSEKKQKEKKEKKDEDKPFVNTTPKGEKKDLSQPMSSGYDPIAIESAWYDWWDAQGFFAPRTQPDGSPNPEGTFVIPAPPPNVTGSLHIGHALTVAIQDSLIRWNRMLGKTTVFVPGFDHAGISTQSVVEKRLFKSSGKTRHDLGREKFLETVWDWKNEYQTRITSQFKRLGGSYDWSRVAFTLDENLSRAVAETFCRLHEDGILYRANRLVNWCVRLNTTISNLEVNQKQLTGRTLLSVPGYDAKEKFEFGVITSFAYPIDGSDEKIIVATTRPETMLGDTAVAVHPDDPRYKHLHGKFAKHPFVDRLLPIVTDAEAVDMEFGTGAVKITPAHDQNDYEVGKRHNLEFINILNDDGTFNSNAGERFVGMKRFHARVKVVQALKDAGLYIETKDNPMQIPICSSSGDIIEPVLKAQWWVECKPLAEEAIKHTRSGELVVNPKTSEAEWYRWLENIQDWCISRQLWWGHRCPAYFVKIEGKEQDRNDGKNWVVGRTLEEATERAKALAGDQKFTIEQDEDVLDTWFSSGLWPFSTLGWPKKTDDLKRFYPTSMLETGWDIIFFWVARMVMLGLKLTGEVPFKEVFCHAMIRDAQGRKMSKSLGNVIDPVDVIQGVSLEKLHEQLLGGNLDEKEITKAKQGQKKDFPKGIPQCGADALRFALCAYTTGGRDINLEVLRVEGYRKFCNKIFNATKFAMLKFDESFVPESSAKPSGNESLVEKWILHKLNFAAEEVNKHLADRNFMFATTAVYNFWLYELCDVYIEAMKPMSDPSASPSTRRSAQNTLYTCLDHGLRLLHPFMPFVTEELWQRLPRRAGDDTPSIMVSRFPVFKKEFVFERAEKEFDLVFSATRTGRSLASQYNIQGDVKLYILAQEDGVAKMFEEQIPTIVALTKGCKGAEVVRSAQDVPTGCGSTVLTPTVTVHILVRGLVDLDAEIAKCDKKLDIAKLNLEKLKKAMGVPDYEGSVPEAVRTGNEEKLKTIEAEMANLELSKDSFAKLR</sequence>
<comment type="similarity">
    <text evidence="2 13">Belongs to the class-I aminoacyl-tRNA synthetase family.</text>
</comment>
<reference evidence="18 19" key="1">
    <citation type="journal article" date="2017" name="Mol. Ecol.">
        <title>Comparative and population genomic landscape of Phellinus noxius: A hypervariable fungus causing root rot in trees.</title>
        <authorList>
            <person name="Chung C.L."/>
            <person name="Lee T.J."/>
            <person name="Akiba M."/>
            <person name="Lee H.H."/>
            <person name="Kuo T.H."/>
            <person name="Liu D."/>
            <person name="Ke H.M."/>
            <person name="Yokoi T."/>
            <person name="Roa M.B."/>
            <person name="Lu M.J."/>
            <person name="Chang Y.Y."/>
            <person name="Ann P.J."/>
            <person name="Tsai J.N."/>
            <person name="Chen C.Y."/>
            <person name="Tzean S.S."/>
            <person name="Ota Y."/>
            <person name="Hattori T."/>
            <person name="Sahashi N."/>
            <person name="Liou R.F."/>
            <person name="Kikuchi T."/>
            <person name="Tsai I.J."/>
        </authorList>
    </citation>
    <scope>NUCLEOTIDE SEQUENCE [LARGE SCALE GENOMIC DNA]</scope>
    <source>
        <strain evidence="18 19">FFPRI411160</strain>
    </source>
</reference>
<dbReference type="GO" id="GO:0006438">
    <property type="term" value="P:valyl-tRNA aminoacylation"/>
    <property type="evidence" value="ECO:0007669"/>
    <property type="project" value="InterPro"/>
</dbReference>
<dbReference type="Pfam" id="PF08264">
    <property type="entry name" value="Anticodon_1"/>
    <property type="match status" value="1"/>
</dbReference>